<dbReference type="GO" id="GO:0044183">
    <property type="term" value="F:protein folding chaperone"/>
    <property type="evidence" value="ECO:0007669"/>
    <property type="project" value="TreeGrafter"/>
</dbReference>
<evidence type="ECO:0008006" key="5">
    <source>
        <dbReference type="Google" id="ProtNLM"/>
    </source>
</evidence>
<dbReference type="PANTHER" id="PTHR20903:SF0">
    <property type="entry name" value="PREFOLDIN SUBUNIT 1"/>
    <property type="match status" value="1"/>
</dbReference>
<evidence type="ECO:0000313" key="4">
    <source>
        <dbReference type="Proteomes" id="UP000094112"/>
    </source>
</evidence>
<dbReference type="GO" id="GO:0051082">
    <property type="term" value="F:unfolded protein binding"/>
    <property type="evidence" value="ECO:0007669"/>
    <property type="project" value="InterPro"/>
</dbReference>
<keyword evidence="2" id="KW-0143">Chaperone</keyword>
<dbReference type="AlphaFoldDB" id="A0A1E3NWL5"/>
<dbReference type="Gene3D" id="1.10.287.370">
    <property type="match status" value="1"/>
</dbReference>
<evidence type="ECO:0000313" key="3">
    <source>
        <dbReference type="EMBL" id="ODQ57524.1"/>
    </source>
</evidence>
<reference evidence="3 4" key="1">
    <citation type="journal article" date="2016" name="Proc. Natl. Acad. Sci. U.S.A.">
        <title>Comparative genomics of biotechnologically important yeasts.</title>
        <authorList>
            <person name="Riley R."/>
            <person name="Haridas S."/>
            <person name="Wolfe K.H."/>
            <person name="Lopes M.R."/>
            <person name="Hittinger C.T."/>
            <person name="Goeker M."/>
            <person name="Salamov A.A."/>
            <person name="Wisecaver J.H."/>
            <person name="Long T.M."/>
            <person name="Calvey C.H."/>
            <person name="Aerts A.L."/>
            <person name="Barry K.W."/>
            <person name="Choi C."/>
            <person name="Clum A."/>
            <person name="Coughlan A.Y."/>
            <person name="Deshpande S."/>
            <person name="Douglass A.P."/>
            <person name="Hanson S.J."/>
            <person name="Klenk H.-P."/>
            <person name="LaButti K.M."/>
            <person name="Lapidus A."/>
            <person name="Lindquist E.A."/>
            <person name="Lipzen A.M."/>
            <person name="Meier-Kolthoff J.P."/>
            <person name="Ohm R.A."/>
            <person name="Otillar R.P."/>
            <person name="Pangilinan J.L."/>
            <person name="Peng Y."/>
            <person name="Rokas A."/>
            <person name="Rosa C.A."/>
            <person name="Scheuner C."/>
            <person name="Sibirny A.A."/>
            <person name="Slot J.C."/>
            <person name="Stielow J.B."/>
            <person name="Sun H."/>
            <person name="Kurtzman C.P."/>
            <person name="Blackwell M."/>
            <person name="Grigoriev I.V."/>
            <person name="Jeffries T.W."/>
        </authorList>
    </citation>
    <scope>NUCLEOTIDE SEQUENCE [LARGE SCALE GENOMIC DNA]</scope>
    <source>
        <strain evidence="4">ATCC 58044 / CBS 1984 / NCYC 433 / NRRL Y-366-8</strain>
    </source>
</reference>
<dbReference type="InterPro" id="IPR002777">
    <property type="entry name" value="PFD_beta-like"/>
</dbReference>
<dbReference type="GO" id="GO:0016272">
    <property type="term" value="C:prefoldin complex"/>
    <property type="evidence" value="ECO:0007669"/>
    <property type="project" value="InterPro"/>
</dbReference>
<dbReference type="GO" id="GO:0005737">
    <property type="term" value="C:cytoplasm"/>
    <property type="evidence" value="ECO:0007669"/>
    <property type="project" value="TreeGrafter"/>
</dbReference>
<gene>
    <name evidence="3" type="ORF">WICANDRAFT_64873</name>
</gene>
<dbReference type="RefSeq" id="XP_019036731.1">
    <property type="nucleotide sequence ID" value="XM_019183822.1"/>
</dbReference>
<keyword evidence="4" id="KW-1185">Reference proteome</keyword>
<proteinExistence type="inferred from homology"/>
<dbReference type="SUPFAM" id="SSF46579">
    <property type="entry name" value="Prefoldin"/>
    <property type="match status" value="1"/>
</dbReference>
<dbReference type="GeneID" id="30201068"/>
<dbReference type="InterPro" id="IPR009053">
    <property type="entry name" value="Prefoldin"/>
</dbReference>
<dbReference type="EMBL" id="KV454213">
    <property type="protein sequence ID" value="ODQ57524.1"/>
    <property type="molecule type" value="Genomic_DNA"/>
</dbReference>
<dbReference type="Pfam" id="PF01920">
    <property type="entry name" value="Prefoldin_2"/>
    <property type="match status" value="1"/>
</dbReference>
<dbReference type="STRING" id="683960.A0A1E3NWL5"/>
<dbReference type="OrthoDB" id="2015447at2759"/>
<sequence length="121" mass="13613">MSVNPEALQKLLMEMDQQLQKNKAELQMVQVQLDRKTVDSKVAEVTLKELENGSGGDQVWEGVGKIFLSSPIDDYKSRLQEDQKTLAEQTKALKVKKDYLATSLEKTVSSMNTIITGKRPE</sequence>
<accession>A0A1E3NWL5</accession>
<evidence type="ECO:0000256" key="1">
    <source>
        <dbReference type="ARBA" id="ARBA00008045"/>
    </source>
</evidence>
<comment type="similarity">
    <text evidence="1">Belongs to the prefoldin subunit beta family.</text>
</comment>
<name>A0A1E3NWL5_WICAA</name>
<evidence type="ECO:0000256" key="2">
    <source>
        <dbReference type="ARBA" id="ARBA00023186"/>
    </source>
</evidence>
<dbReference type="Proteomes" id="UP000094112">
    <property type="component" value="Unassembled WGS sequence"/>
</dbReference>
<protein>
    <recommendedName>
        <fullName evidence="5">Prefoldin subunit 1</fullName>
    </recommendedName>
</protein>
<dbReference type="PANTHER" id="PTHR20903">
    <property type="entry name" value="PREFOLDIN SUBUNIT 1-RELATED"/>
    <property type="match status" value="1"/>
</dbReference>
<organism evidence="3 4">
    <name type="scientific">Wickerhamomyces anomalus (strain ATCC 58044 / CBS 1984 / NCYC 433 / NRRL Y-366-8)</name>
    <name type="common">Yeast</name>
    <name type="synonym">Hansenula anomala</name>
    <dbReference type="NCBI Taxonomy" id="683960"/>
    <lineage>
        <taxon>Eukaryota</taxon>
        <taxon>Fungi</taxon>
        <taxon>Dikarya</taxon>
        <taxon>Ascomycota</taxon>
        <taxon>Saccharomycotina</taxon>
        <taxon>Saccharomycetes</taxon>
        <taxon>Phaffomycetales</taxon>
        <taxon>Wickerhamomycetaceae</taxon>
        <taxon>Wickerhamomyces</taxon>
    </lineage>
</organism>